<name>A0A163QWK7_9CELL</name>
<evidence type="ECO:0000259" key="1">
    <source>
        <dbReference type="Pfam" id="PF02589"/>
    </source>
</evidence>
<organism evidence="2 3">
    <name type="scientific">Oerskovia enterophila</name>
    <dbReference type="NCBI Taxonomy" id="43678"/>
    <lineage>
        <taxon>Bacteria</taxon>
        <taxon>Bacillati</taxon>
        <taxon>Actinomycetota</taxon>
        <taxon>Actinomycetes</taxon>
        <taxon>Micrococcales</taxon>
        <taxon>Cellulomonadaceae</taxon>
        <taxon>Oerskovia</taxon>
    </lineage>
</organism>
<evidence type="ECO:0000313" key="2">
    <source>
        <dbReference type="EMBL" id="KZM34614.1"/>
    </source>
</evidence>
<dbReference type="PATRIC" id="fig|43678.3.peg.2771"/>
<dbReference type="OrthoDB" id="9794187at2"/>
<dbReference type="InterPro" id="IPR024185">
    <property type="entry name" value="FTHF_cligase-like_sf"/>
</dbReference>
<dbReference type="STRING" id="43678.OJAG_26490"/>
<dbReference type="PANTHER" id="PTHR43682:SF1">
    <property type="entry name" value="LACTATE UTILIZATION PROTEIN C"/>
    <property type="match status" value="1"/>
</dbReference>
<accession>A0A163QWK7</accession>
<dbReference type="SUPFAM" id="SSF100950">
    <property type="entry name" value="NagB/RpiA/CoA transferase-like"/>
    <property type="match status" value="1"/>
</dbReference>
<evidence type="ECO:0000313" key="3">
    <source>
        <dbReference type="Proteomes" id="UP000076447"/>
    </source>
</evidence>
<dbReference type="Pfam" id="PF02589">
    <property type="entry name" value="LUD_dom"/>
    <property type="match status" value="1"/>
</dbReference>
<dbReference type="Gene3D" id="3.40.50.10420">
    <property type="entry name" value="NagB/RpiA/CoA transferase-like"/>
    <property type="match status" value="1"/>
</dbReference>
<protein>
    <submittedName>
        <fullName evidence="2">Lactate utilization protein C</fullName>
    </submittedName>
</protein>
<feature type="domain" description="LUD" evidence="1">
    <location>
        <begin position="51"/>
        <end position="220"/>
    </location>
</feature>
<reference evidence="2 3" key="1">
    <citation type="submission" date="2016-01" db="EMBL/GenBank/DDBJ databases">
        <title>Genome sequence of Oerskovia enterophila VJag, an agar and cellulose degrading bacterium.</title>
        <authorList>
            <person name="Poehlein A."/>
            <person name="Jag V."/>
            <person name="Bengelsdorf F."/>
            <person name="Duerre P."/>
            <person name="Daniel R."/>
        </authorList>
    </citation>
    <scope>NUCLEOTIDE SEQUENCE [LARGE SCALE GENOMIC DNA]</scope>
    <source>
        <strain evidence="2 3">VJag</strain>
    </source>
</reference>
<dbReference type="AlphaFoldDB" id="A0A163QWK7"/>
<dbReference type="InterPro" id="IPR037171">
    <property type="entry name" value="NagB/RpiA_transferase-like"/>
</dbReference>
<comment type="caution">
    <text evidence="2">The sequence shown here is derived from an EMBL/GenBank/DDBJ whole genome shotgun (WGS) entry which is preliminary data.</text>
</comment>
<proteinExistence type="predicted"/>
<sequence>MSARDDILARVRAAVINDGAHLGDAVAEQAPVSRGYRTTGEHSPGSPAAIEVLVDRLVDYRAIVHRAATEEDLARTVGELLADARSVVAPPALPPGWTGGLGDATAVVHDSREDRRTAAELDQVDAVLTASRLAVADTGTIVLDGEDDQGRRAITLVPDLHVCVVRTEHVVHTLPEAVTILAAHPTRPQTWISGPSATSDIELSRVEGVHGPRTLHVILLG</sequence>
<dbReference type="Proteomes" id="UP000076447">
    <property type="component" value="Unassembled WGS sequence"/>
</dbReference>
<gene>
    <name evidence="2" type="primary">lutC</name>
    <name evidence="2" type="ORF">OJAG_26490</name>
</gene>
<dbReference type="EMBL" id="LRIE01000078">
    <property type="protein sequence ID" value="KZM34614.1"/>
    <property type="molecule type" value="Genomic_DNA"/>
</dbReference>
<dbReference type="InterPro" id="IPR003741">
    <property type="entry name" value="LUD_dom"/>
</dbReference>
<dbReference type="RefSeq" id="WP_068709084.1">
    <property type="nucleotide sequence ID" value="NZ_LRIE01000078.1"/>
</dbReference>
<dbReference type="PANTHER" id="PTHR43682">
    <property type="entry name" value="LACTATE UTILIZATION PROTEIN C"/>
    <property type="match status" value="1"/>
</dbReference>